<name>A0AAP0CBV7_9ASTR</name>
<keyword evidence="2" id="KW-1185">Reference proteome</keyword>
<accession>A0AAP0CBV7</accession>
<gene>
    <name evidence="1" type="ORF">SSX86_024785</name>
</gene>
<organism evidence="1 2">
    <name type="scientific">Deinandra increscens subsp. villosa</name>
    <dbReference type="NCBI Taxonomy" id="3103831"/>
    <lineage>
        <taxon>Eukaryota</taxon>
        <taxon>Viridiplantae</taxon>
        <taxon>Streptophyta</taxon>
        <taxon>Embryophyta</taxon>
        <taxon>Tracheophyta</taxon>
        <taxon>Spermatophyta</taxon>
        <taxon>Magnoliopsida</taxon>
        <taxon>eudicotyledons</taxon>
        <taxon>Gunneridae</taxon>
        <taxon>Pentapetalae</taxon>
        <taxon>asterids</taxon>
        <taxon>campanulids</taxon>
        <taxon>Asterales</taxon>
        <taxon>Asteraceae</taxon>
        <taxon>Asteroideae</taxon>
        <taxon>Heliantheae alliance</taxon>
        <taxon>Madieae</taxon>
        <taxon>Madiinae</taxon>
        <taxon>Deinandra</taxon>
    </lineage>
</organism>
<dbReference type="EMBL" id="JBCNJP010000025">
    <property type="protein sequence ID" value="KAK9053711.1"/>
    <property type="molecule type" value="Genomic_DNA"/>
</dbReference>
<comment type="caution">
    <text evidence="1">The sequence shown here is derived from an EMBL/GenBank/DDBJ whole genome shotgun (WGS) entry which is preliminary data.</text>
</comment>
<sequence length="112" mass="12272">MLHGRPVNHLSVSIQGNQFHSLPESRNKCDKLKEHGASVGESFAAVTKKCKYTIGMLSDPAAALSICDAVVIARLLNATLSAQFKSFAQFCRYVMLWFLKFSQPQAAKESGP</sequence>
<dbReference type="AlphaFoldDB" id="A0AAP0CBV7"/>
<protein>
    <submittedName>
        <fullName evidence="1">Uncharacterized protein</fullName>
    </submittedName>
</protein>
<reference evidence="1 2" key="1">
    <citation type="submission" date="2024-04" db="EMBL/GenBank/DDBJ databases">
        <title>The reference genome of an endangered Asteraceae, Deinandra increscens subsp. villosa, native to the Central Coast of California.</title>
        <authorList>
            <person name="Guilliams M."/>
            <person name="Hasenstab-Lehman K."/>
            <person name="Meyer R."/>
            <person name="Mcevoy S."/>
        </authorList>
    </citation>
    <scope>NUCLEOTIDE SEQUENCE [LARGE SCALE GENOMIC DNA]</scope>
    <source>
        <tissue evidence="1">Leaf</tissue>
    </source>
</reference>
<dbReference type="Proteomes" id="UP001408789">
    <property type="component" value="Unassembled WGS sequence"/>
</dbReference>
<proteinExistence type="predicted"/>
<evidence type="ECO:0000313" key="1">
    <source>
        <dbReference type="EMBL" id="KAK9053711.1"/>
    </source>
</evidence>
<evidence type="ECO:0000313" key="2">
    <source>
        <dbReference type="Proteomes" id="UP001408789"/>
    </source>
</evidence>